<dbReference type="PROSITE" id="PS51347">
    <property type="entry name" value="PHOSPHOTRIESTERASE_2"/>
    <property type="match status" value="1"/>
</dbReference>
<comment type="caution">
    <text evidence="3">Lacks conserved residue(s) required for the propagation of feature annotation.</text>
</comment>
<feature type="compositionally biased region" description="Low complexity" evidence="4">
    <location>
        <begin position="91"/>
        <end position="108"/>
    </location>
</feature>
<dbReference type="GO" id="GO:0008270">
    <property type="term" value="F:zinc ion binding"/>
    <property type="evidence" value="ECO:0007669"/>
    <property type="project" value="InterPro"/>
</dbReference>
<dbReference type="Pfam" id="PF02126">
    <property type="entry name" value="PTE"/>
    <property type="match status" value="1"/>
</dbReference>
<dbReference type="RefSeq" id="WP_338176373.1">
    <property type="nucleotide sequence ID" value="NZ_JAEKNQ010000012.1"/>
</dbReference>
<dbReference type="InterPro" id="IPR032466">
    <property type="entry name" value="Metal_Hydrolase"/>
</dbReference>
<dbReference type="SUPFAM" id="SSF51556">
    <property type="entry name" value="Metallo-dependent hydrolases"/>
    <property type="match status" value="1"/>
</dbReference>
<comment type="caution">
    <text evidence="5">The sequence shown here is derived from an EMBL/GenBank/DDBJ whole genome shotgun (WGS) entry which is preliminary data.</text>
</comment>
<keyword evidence="2" id="KW-0378">Hydrolase</keyword>
<name>A0A934N615_9BACT</name>
<accession>A0A934N615</accession>
<evidence type="ECO:0000313" key="6">
    <source>
        <dbReference type="Proteomes" id="UP000620075"/>
    </source>
</evidence>
<sequence length="193" mass="21208">MDTSTLRERLTEDVDLVLRAVARTHLRTGIPIVTHTDPATQRGREQQRVFREEGVDLGAVVIGHCNQSDNLGYLEELIENGSLHRLRPLRARSSSRASRAAARQPGRSARARLRGPDCPLARQHALHRLLRHDIPPRSPNAPYGYLHHGFLPGLRERGATEAQIEQMLVGNPRAYFAGATGSRAIGPAASSVA</sequence>
<feature type="region of interest" description="Disordered" evidence="4">
    <location>
        <begin position="89"/>
        <end position="114"/>
    </location>
</feature>
<dbReference type="Gene3D" id="3.20.20.140">
    <property type="entry name" value="Metal-dependent hydrolases"/>
    <property type="match status" value="1"/>
</dbReference>
<comment type="similarity">
    <text evidence="3">Belongs to the metallo-dependent hydrolases superfamily. Phosphotriesterase family.</text>
</comment>
<keyword evidence="1" id="KW-0479">Metal-binding</keyword>
<dbReference type="GO" id="GO:0016787">
    <property type="term" value="F:hydrolase activity"/>
    <property type="evidence" value="ECO:0007669"/>
    <property type="project" value="UniProtKB-KW"/>
</dbReference>
<dbReference type="PANTHER" id="PTHR10819:SF3">
    <property type="entry name" value="PHOSPHOTRIESTERASE-RELATED PROTEIN"/>
    <property type="match status" value="1"/>
</dbReference>
<protein>
    <recommendedName>
        <fullName evidence="7">Phosphotriesterase-related protein</fullName>
    </recommendedName>
</protein>
<proteinExistence type="inferred from homology"/>
<organism evidence="5 6">
    <name type="scientific">Candidatus Dormiibacter inghamiae</name>
    <dbReference type="NCBI Taxonomy" id="3127013"/>
    <lineage>
        <taxon>Bacteria</taxon>
        <taxon>Bacillati</taxon>
        <taxon>Candidatus Dormiibacterota</taxon>
        <taxon>Candidatus Dormibacteria</taxon>
        <taxon>Candidatus Dormibacterales</taxon>
        <taxon>Candidatus Dormibacteraceae</taxon>
        <taxon>Candidatus Dormiibacter</taxon>
    </lineage>
</organism>
<dbReference type="AlphaFoldDB" id="A0A934N615"/>
<dbReference type="InterPro" id="IPR001559">
    <property type="entry name" value="Phosphotriesterase"/>
</dbReference>
<reference evidence="5 6" key="1">
    <citation type="submission" date="2020-10" db="EMBL/GenBank/DDBJ databases">
        <title>Ca. Dormibacterota MAGs.</title>
        <authorList>
            <person name="Montgomery K."/>
        </authorList>
    </citation>
    <scope>NUCLEOTIDE SEQUENCE [LARGE SCALE GENOMIC DNA]</scope>
    <source>
        <strain evidence="5">SC8811_S16_3</strain>
    </source>
</reference>
<dbReference type="EMBL" id="JAEKNQ010000012">
    <property type="protein sequence ID" value="MBJ7601985.1"/>
    <property type="molecule type" value="Genomic_DNA"/>
</dbReference>
<evidence type="ECO:0000313" key="5">
    <source>
        <dbReference type="EMBL" id="MBJ7601985.1"/>
    </source>
</evidence>
<evidence type="ECO:0000256" key="3">
    <source>
        <dbReference type="PROSITE-ProRule" id="PRU00679"/>
    </source>
</evidence>
<evidence type="ECO:0000256" key="4">
    <source>
        <dbReference type="SAM" id="MobiDB-lite"/>
    </source>
</evidence>
<dbReference type="Proteomes" id="UP000620075">
    <property type="component" value="Unassembled WGS sequence"/>
</dbReference>
<evidence type="ECO:0000256" key="2">
    <source>
        <dbReference type="ARBA" id="ARBA00022801"/>
    </source>
</evidence>
<evidence type="ECO:0008006" key="7">
    <source>
        <dbReference type="Google" id="ProtNLM"/>
    </source>
</evidence>
<dbReference type="PANTHER" id="PTHR10819">
    <property type="entry name" value="PHOSPHOTRIESTERASE-RELATED"/>
    <property type="match status" value="1"/>
</dbReference>
<evidence type="ECO:0000256" key="1">
    <source>
        <dbReference type="ARBA" id="ARBA00022723"/>
    </source>
</evidence>
<gene>
    <name evidence="5" type="ORF">JF888_02105</name>
</gene>